<sequence length="204" mass="22783">MTRWAGPLGEHLHGAALERGLIGAEERLTPELAFRLVRDMPYARADTHEPAGIIGGWRGTCSTKHELLQALLLEWGLQSRLIACTQLIRLPPGADMDPELKALAAGEPVVDVHNYLVVHTPHGDMTVDATWPLEAAAFGLPTNPEWVWGQDMQIGCTPLQSWDVPPEQTLTAFKDRLLAEQYTPAQLERRERFIRRVGELFLNP</sequence>
<proteinExistence type="predicted"/>
<dbReference type="RefSeq" id="WP_350242956.1">
    <property type="nucleotide sequence ID" value="NZ_CP158299.1"/>
</dbReference>
<name>A0AAU7U8J0_9DEIO</name>
<organism evidence="1">
    <name type="scientific">Deinococcus sonorensis KR-87</name>
    <dbReference type="NCBI Taxonomy" id="694439"/>
    <lineage>
        <taxon>Bacteria</taxon>
        <taxon>Thermotogati</taxon>
        <taxon>Deinococcota</taxon>
        <taxon>Deinococci</taxon>
        <taxon>Deinococcales</taxon>
        <taxon>Deinococcaceae</taxon>
        <taxon>Deinococcus</taxon>
    </lineage>
</organism>
<evidence type="ECO:0008006" key="2">
    <source>
        <dbReference type="Google" id="ProtNLM"/>
    </source>
</evidence>
<gene>
    <name evidence="1" type="ORF">ABOD76_15950</name>
</gene>
<dbReference type="AlphaFoldDB" id="A0AAU7U8J0"/>
<accession>A0AAU7U8J0</accession>
<dbReference type="KEGG" id="dsc:ABOD76_15950"/>
<dbReference type="EMBL" id="CP158299">
    <property type="protein sequence ID" value="XBV84919.1"/>
    <property type="molecule type" value="Genomic_DNA"/>
</dbReference>
<protein>
    <recommendedName>
        <fullName evidence="2">Transglutaminase-like domain-containing protein</fullName>
    </recommendedName>
</protein>
<reference evidence="1" key="1">
    <citation type="submission" date="2024-06" db="EMBL/GenBank/DDBJ databases">
        <title>Draft Genome Sequence of Deinococcus sonorensis Type Strain KR-87, a Biofilm Producing Representative of the Genus Deinococcus.</title>
        <authorList>
            <person name="Boren L.S."/>
            <person name="Grosso R.A."/>
            <person name="Hugenberg-Cox A.N."/>
            <person name="Hill J.T.E."/>
            <person name="Albert C.M."/>
            <person name="Tuohy J.M."/>
        </authorList>
    </citation>
    <scope>NUCLEOTIDE SEQUENCE</scope>
    <source>
        <strain evidence="1">KR-87</strain>
    </source>
</reference>
<evidence type="ECO:0000313" key="1">
    <source>
        <dbReference type="EMBL" id="XBV84919.1"/>
    </source>
</evidence>